<gene>
    <name evidence="2" type="ORF">Vau01_015680</name>
</gene>
<evidence type="ECO:0000313" key="2">
    <source>
        <dbReference type="EMBL" id="GIJ54052.1"/>
    </source>
</evidence>
<keyword evidence="3" id="KW-1185">Reference proteome</keyword>
<dbReference type="EMBL" id="BOPG01000010">
    <property type="protein sequence ID" value="GIJ54052.1"/>
    <property type="molecule type" value="Genomic_DNA"/>
</dbReference>
<evidence type="ECO:0000313" key="3">
    <source>
        <dbReference type="Proteomes" id="UP000612585"/>
    </source>
</evidence>
<accession>A0A8J3Z0I1</accession>
<sequence length="119" mass="12109">MGRNACSADPSAPPSTRFHRPAPTVDGTGRPDADAAMSEMFRGPTGLIRRAPDVAWHALTADEVANCFEVGPATGLDCGGGAAAAGDLQAERDGRGEVSDDRRTAMSSAEKPAAGGKLT</sequence>
<comment type="caution">
    <text evidence="2">The sequence shown here is derived from an EMBL/GenBank/DDBJ whole genome shotgun (WGS) entry which is preliminary data.</text>
</comment>
<organism evidence="2 3">
    <name type="scientific">Virgisporangium aurantiacum</name>
    <dbReference type="NCBI Taxonomy" id="175570"/>
    <lineage>
        <taxon>Bacteria</taxon>
        <taxon>Bacillati</taxon>
        <taxon>Actinomycetota</taxon>
        <taxon>Actinomycetes</taxon>
        <taxon>Micromonosporales</taxon>
        <taxon>Micromonosporaceae</taxon>
        <taxon>Virgisporangium</taxon>
    </lineage>
</organism>
<dbReference type="AlphaFoldDB" id="A0A8J3Z0I1"/>
<proteinExistence type="predicted"/>
<feature type="region of interest" description="Disordered" evidence="1">
    <location>
        <begin position="1"/>
        <end position="37"/>
    </location>
</feature>
<reference evidence="2" key="1">
    <citation type="submission" date="2021-01" db="EMBL/GenBank/DDBJ databases">
        <title>Whole genome shotgun sequence of Virgisporangium aurantiacum NBRC 16421.</title>
        <authorList>
            <person name="Komaki H."/>
            <person name="Tamura T."/>
        </authorList>
    </citation>
    <scope>NUCLEOTIDE SEQUENCE</scope>
    <source>
        <strain evidence="2">NBRC 16421</strain>
    </source>
</reference>
<feature type="compositionally biased region" description="Basic and acidic residues" evidence="1">
    <location>
        <begin position="89"/>
        <end position="104"/>
    </location>
</feature>
<protein>
    <submittedName>
        <fullName evidence="2">Uncharacterized protein</fullName>
    </submittedName>
</protein>
<feature type="region of interest" description="Disordered" evidence="1">
    <location>
        <begin position="78"/>
        <end position="119"/>
    </location>
</feature>
<evidence type="ECO:0000256" key="1">
    <source>
        <dbReference type="SAM" id="MobiDB-lite"/>
    </source>
</evidence>
<name>A0A8J3Z0I1_9ACTN</name>
<dbReference type="Proteomes" id="UP000612585">
    <property type="component" value="Unassembled WGS sequence"/>
</dbReference>